<accession>A0A3A1P066</accession>
<reference evidence="3 4" key="1">
    <citation type="submission" date="2018-08" db="EMBL/GenBank/DDBJ databases">
        <title>Erythrobacter zhengii sp.nov., a bacterium isolated from deep-sea sediment.</title>
        <authorList>
            <person name="Fang C."/>
            <person name="Wu Y.-H."/>
            <person name="Sun C."/>
            <person name="Wang H."/>
            <person name="Cheng H."/>
            <person name="Meng F.-X."/>
            <person name="Wang C.-S."/>
            <person name="Xu X.-W."/>
        </authorList>
    </citation>
    <scope>NUCLEOTIDE SEQUENCE [LARGE SCALE GENOMIC DNA]</scope>
    <source>
        <strain evidence="3 4">CCTCC AB 2015396</strain>
    </source>
</reference>
<organism evidence="3 4">
    <name type="scientific">Aurantiacibacter xanthus</name>
    <dbReference type="NCBI Taxonomy" id="1784712"/>
    <lineage>
        <taxon>Bacteria</taxon>
        <taxon>Pseudomonadati</taxon>
        <taxon>Pseudomonadota</taxon>
        <taxon>Alphaproteobacteria</taxon>
        <taxon>Sphingomonadales</taxon>
        <taxon>Erythrobacteraceae</taxon>
        <taxon>Aurantiacibacter</taxon>
    </lineage>
</organism>
<feature type="transmembrane region" description="Helical" evidence="1">
    <location>
        <begin position="74"/>
        <end position="91"/>
    </location>
</feature>
<feature type="transmembrane region" description="Helical" evidence="1">
    <location>
        <begin position="143"/>
        <end position="163"/>
    </location>
</feature>
<evidence type="ECO:0000259" key="2">
    <source>
        <dbReference type="Pfam" id="PF20349"/>
    </source>
</evidence>
<feature type="domain" description="DUF6644" evidence="2">
    <location>
        <begin position="33"/>
        <end position="164"/>
    </location>
</feature>
<keyword evidence="1" id="KW-0472">Membrane</keyword>
<evidence type="ECO:0000256" key="1">
    <source>
        <dbReference type="SAM" id="Phobius"/>
    </source>
</evidence>
<evidence type="ECO:0000313" key="3">
    <source>
        <dbReference type="EMBL" id="RIV81318.1"/>
    </source>
</evidence>
<feature type="transmembrane region" description="Helical" evidence="1">
    <location>
        <begin position="35"/>
        <end position="54"/>
    </location>
</feature>
<sequence>MYYPEPTTIWESIQYSPLGIFIAESTWAFPTIETIHVIALVTVLGTIFVMDLRLLGVASKNYPVTAMSRDTLKWTWGGFVLAAITGTLLYVSKTSSYMINPFFMGKMALLAIAGLNMAYFHSVTWKTVDNWDTSPVVPTGAKVAGITSLIFWITIVFFGRAIGFTLGIYDCYMVGQGDNGFIVNMLAGIACAGA</sequence>
<protein>
    <recommendedName>
        <fullName evidence="2">DUF6644 domain-containing protein</fullName>
    </recommendedName>
</protein>
<comment type="caution">
    <text evidence="3">The sequence shown here is derived from an EMBL/GenBank/DDBJ whole genome shotgun (WGS) entry which is preliminary data.</text>
</comment>
<gene>
    <name evidence="3" type="ORF">D2V17_17370</name>
</gene>
<keyword evidence="1" id="KW-1133">Transmembrane helix</keyword>
<keyword evidence="4" id="KW-1185">Reference proteome</keyword>
<feature type="transmembrane region" description="Helical" evidence="1">
    <location>
        <begin position="103"/>
        <end position="123"/>
    </location>
</feature>
<dbReference type="AlphaFoldDB" id="A0A3A1P066"/>
<keyword evidence="1" id="KW-0812">Transmembrane</keyword>
<dbReference type="RefSeq" id="WP_119594291.1">
    <property type="nucleotide sequence ID" value="NZ_QXFM01000138.1"/>
</dbReference>
<name>A0A3A1P066_9SPHN</name>
<dbReference type="InterPro" id="IPR046586">
    <property type="entry name" value="DUF6644"/>
</dbReference>
<dbReference type="EMBL" id="QXFM01000138">
    <property type="protein sequence ID" value="RIV81318.1"/>
    <property type="molecule type" value="Genomic_DNA"/>
</dbReference>
<dbReference type="Pfam" id="PF20349">
    <property type="entry name" value="DUF6644"/>
    <property type="match status" value="1"/>
</dbReference>
<evidence type="ECO:0000313" key="4">
    <source>
        <dbReference type="Proteomes" id="UP000265366"/>
    </source>
</evidence>
<proteinExistence type="predicted"/>
<dbReference type="Proteomes" id="UP000265366">
    <property type="component" value="Unassembled WGS sequence"/>
</dbReference>
<dbReference type="OrthoDB" id="7424236at2"/>